<dbReference type="STRING" id="94130.A0A2Z6Q8U0"/>
<name>A0A2Z6Q8U0_9GLOM</name>
<feature type="compositionally biased region" description="Basic and acidic residues" evidence="3">
    <location>
        <begin position="1"/>
        <end position="16"/>
    </location>
</feature>
<dbReference type="CDD" id="cd19495">
    <property type="entry name" value="Elp6"/>
    <property type="match status" value="1"/>
</dbReference>
<dbReference type="GO" id="GO:0033588">
    <property type="term" value="C:elongator holoenzyme complex"/>
    <property type="evidence" value="ECO:0007669"/>
    <property type="project" value="InterPro"/>
</dbReference>
<dbReference type="InterPro" id="IPR018627">
    <property type="entry name" value="ELP6"/>
</dbReference>
<organism evidence="4 5">
    <name type="scientific">Rhizophagus clarus</name>
    <dbReference type="NCBI Taxonomy" id="94130"/>
    <lineage>
        <taxon>Eukaryota</taxon>
        <taxon>Fungi</taxon>
        <taxon>Fungi incertae sedis</taxon>
        <taxon>Mucoromycota</taxon>
        <taxon>Glomeromycotina</taxon>
        <taxon>Glomeromycetes</taxon>
        <taxon>Glomerales</taxon>
        <taxon>Glomeraceae</taxon>
        <taxon>Rhizophagus</taxon>
    </lineage>
</organism>
<sequence>MSKEDVRKGTAEKEGLDSSLSFPDNNLPPNKKSILITDTLSASGNFLIHHFIVNQIKSDKHVVLVGFSQTFNHYLTIGRKLGVNLTLANQKGLLSFIDGLTSLYSQNSQTDSFSKINSAAEAATTTTTTKTKTNQTSALTCSYSNSLSDSPISKESLQNFYKIIKQIIETRHSSIDDSRVCLIFDDLSVLIYSGFNVRDILGFVKACRMMIEKYNGSLIMLVHADEDVTQSSLDDELGQEILLKSLIYQSEYLLSVRGLGSGFSKDVSGEITIARGPRNQDKWFRPSTLHYKILDNNVQFFVKGFSQVVL</sequence>
<protein>
    <recommendedName>
        <fullName evidence="6">Elongator complex protein 6</fullName>
    </recommendedName>
</protein>
<comment type="pathway">
    <text evidence="1">tRNA modification; 5-methoxycarbonylmethyl-2-thiouridine-tRNA biosynthesis.</text>
</comment>
<evidence type="ECO:0000256" key="2">
    <source>
        <dbReference type="ARBA" id="ARBA00008837"/>
    </source>
</evidence>
<dbReference type="Pfam" id="PF09807">
    <property type="entry name" value="ELP6"/>
    <property type="match status" value="2"/>
</dbReference>
<dbReference type="PANTHER" id="PTHR16184">
    <property type="entry name" value="ELONGATOR COMPLEX PROTEIN 6"/>
    <property type="match status" value="1"/>
</dbReference>
<feature type="region of interest" description="Disordered" evidence="3">
    <location>
        <begin position="1"/>
        <end position="25"/>
    </location>
</feature>
<dbReference type="InterPro" id="IPR027417">
    <property type="entry name" value="P-loop_NTPase"/>
</dbReference>
<evidence type="ECO:0000256" key="3">
    <source>
        <dbReference type="SAM" id="MobiDB-lite"/>
    </source>
</evidence>
<evidence type="ECO:0008006" key="6">
    <source>
        <dbReference type="Google" id="ProtNLM"/>
    </source>
</evidence>
<dbReference type="GO" id="GO:0002098">
    <property type="term" value="P:tRNA wobble uridine modification"/>
    <property type="evidence" value="ECO:0007669"/>
    <property type="project" value="InterPro"/>
</dbReference>
<dbReference type="UniPathway" id="UPA00988"/>
<evidence type="ECO:0000313" key="4">
    <source>
        <dbReference type="EMBL" id="GBB86600.1"/>
    </source>
</evidence>
<proteinExistence type="inferred from homology"/>
<reference evidence="4 5" key="1">
    <citation type="submission" date="2017-11" db="EMBL/GenBank/DDBJ databases">
        <title>The genome of Rhizophagus clarus HR1 reveals common genetic basis of auxotrophy among arbuscular mycorrhizal fungi.</title>
        <authorList>
            <person name="Kobayashi Y."/>
        </authorList>
    </citation>
    <scope>NUCLEOTIDE SEQUENCE [LARGE SCALE GENOMIC DNA]</scope>
    <source>
        <strain evidence="4 5">HR1</strain>
    </source>
</reference>
<comment type="similarity">
    <text evidence="2">Belongs to the ELP6 family.</text>
</comment>
<dbReference type="AlphaFoldDB" id="A0A2Z6Q8U0"/>
<dbReference type="EMBL" id="BEXD01000335">
    <property type="protein sequence ID" value="GBB86600.1"/>
    <property type="molecule type" value="Genomic_DNA"/>
</dbReference>
<dbReference type="Gene3D" id="3.40.50.300">
    <property type="entry name" value="P-loop containing nucleotide triphosphate hydrolases"/>
    <property type="match status" value="1"/>
</dbReference>
<dbReference type="Proteomes" id="UP000247702">
    <property type="component" value="Unassembled WGS sequence"/>
</dbReference>
<evidence type="ECO:0000313" key="5">
    <source>
        <dbReference type="Proteomes" id="UP000247702"/>
    </source>
</evidence>
<keyword evidence="5" id="KW-1185">Reference proteome</keyword>
<evidence type="ECO:0000256" key="1">
    <source>
        <dbReference type="ARBA" id="ARBA00005043"/>
    </source>
</evidence>
<accession>A0A2Z6Q8U0</accession>
<gene>
    <name evidence="4" type="ORF">RclHR1_00130041</name>
</gene>
<dbReference type="PANTHER" id="PTHR16184:SF6">
    <property type="entry name" value="ELONGATOR COMPLEX PROTEIN 6"/>
    <property type="match status" value="1"/>
</dbReference>
<comment type="caution">
    <text evidence="4">The sequence shown here is derived from an EMBL/GenBank/DDBJ whole genome shotgun (WGS) entry which is preliminary data.</text>
</comment>